<dbReference type="InterPro" id="IPR041490">
    <property type="entry name" value="KstR2_TetR_C"/>
</dbReference>
<protein>
    <submittedName>
        <fullName evidence="4">TetR/AcrR family transcriptional regulator</fullName>
    </submittedName>
</protein>
<evidence type="ECO:0000313" key="4">
    <source>
        <dbReference type="EMBL" id="GAA1750076.1"/>
    </source>
</evidence>
<dbReference type="Pfam" id="PF00440">
    <property type="entry name" value="TetR_N"/>
    <property type="match status" value="1"/>
</dbReference>
<dbReference type="PRINTS" id="PR00455">
    <property type="entry name" value="HTHTETR"/>
</dbReference>
<dbReference type="InterPro" id="IPR050109">
    <property type="entry name" value="HTH-type_TetR-like_transc_reg"/>
</dbReference>
<dbReference type="PANTHER" id="PTHR30055:SF226">
    <property type="entry name" value="HTH-TYPE TRANSCRIPTIONAL REGULATOR PKSA"/>
    <property type="match status" value="1"/>
</dbReference>
<dbReference type="InterPro" id="IPR001647">
    <property type="entry name" value="HTH_TetR"/>
</dbReference>
<feature type="domain" description="HTH tetR-type" evidence="3">
    <location>
        <begin position="16"/>
        <end position="76"/>
    </location>
</feature>
<feature type="DNA-binding region" description="H-T-H motif" evidence="2">
    <location>
        <begin position="39"/>
        <end position="58"/>
    </location>
</feature>
<dbReference type="SUPFAM" id="SSF46689">
    <property type="entry name" value="Homeodomain-like"/>
    <property type="match status" value="1"/>
</dbReference>
<evidence type="ECO:0000256" key="2">
    <source>
        <dbReference type="PROSITE-ProRule" id="PRU00335"/>
    </source>
</evidence>
<dbReference type="Gene3D" id="1.10.10.60">
    <property type="entry name" value="Homeodomain-like"/>
    <property type="match status" value="1"/>
</dbReference>
<dbReference type="Gene3D" id="1.10.357.10">
    <property type="entry name" value="Tetracycline Repressor, domain 2"/>
    <property type="match status" value="1"/>
</dbReference>
<keyword evidence="5" id="KW-1185">Reference proteome</keyword>
<dbReference type="InterPro" id="IPR009057">
    <property type="entry name" value="Homeodomain-like_sf"/>
</dbReference>
<comment type="caution">
    <text evidence="4">The sequence shown here is derived from an EMBL/GenBank/DDBJ whole genome shotgun (WGS) entry which is preliminary data.</text>
</comment>
<gene>
    <name evidence="4" type="ORF">GCM10009710_32540</name>
</gene>
<sequence>MVLKQAASTDADSKSARTRLRILDAAAEVLSERGYAGMRLSDVAEKADVQAPAIYYYFASRELLIEEVMFSGIHQMREHLNTALDGLPDGTEPLERLTIAIEEHLRHELELSNYATAAIRNAGQVPAAIRERYVAEQRGYGEIWARLLKSAHEAGDLREGADLYMAQMLIIGALNWTGEWWDPERGNIDTLVASAKTFILDGIT</sequence>
<dbReference type="PANTHER" id="PTHR30055">
    <property type="entry name" value="HTH-TYPE TRANSCRIPTIONAL REGULATOR RUTR"/>
    <property type="match status" value="1"/>
</dbReference>
<dbReference type="Proteomes" id="UP001501057">
    <property type="component" value="Unassembled WGS sequence"/>
</dbReference>
<reference evidence="4 5" key="1">
    <citation type="journal article" date="2019" name="Int. J. Syst. Evol. Microbiol.">
        <title>The Global Catalogue of Microorganisms (GCM) 10K type strain sequencing project: providing services to taxonomists for standard genome sequencing and annotation.</title>
        <authorList>
            <consortium name="The Broad Institute Genomics Platform"/>
            <consortium name="The Broad Institute Genome Sequencing Center for Infectious Disease"/>
            <person name="Wu L."/>
            <person name="Ma J."/>
        </authorList>
    </citation>
    <scope>NUCLEOTIDE SEQUENCE [LARGE SCALE GENOMIC DNA]</scope>
    <source>
        <strain evidence="4 5">JCM 13518</strain>
    </source>
</reference>
<evidence type="ECO:0000256" key="1">
    <source>
        <dbReference type="ARBA" id="ARBA00023125"/>
    </source>
</evidence>
<accession>A0ABN2K865</accession>
<keyword evidence="1 2" id="KW-0238">DNA-binding</keyword>
<dbReference type="PROSITE" id="PS50977">
    <property type="entry name" value="HTH_TETR_2"/>
    <property type="match status" value="1"/>
</dbReference>
<evidence type="ECO:0000259" key="3">
    <source>
        <dbReference type="PROSITE" id="PS50977"/>
    </source>
</evidence>
<dbReference type="RefSeq" id="WP_344203522.1">
    <property type="nucleotide sequence ID" value="NZ_BAAAME010000005.1"/>
</dbReference>
<dbReference type="Pfam" id="PF17932">
    <property type="entry name" value="TetR_C_24"/>
    <property type="match status" value="1"/>
</dbReference>
<dbReference type="EMBL" id="BAAAME010000005">
    <property type="protein sequence ID" value="GAA1750076.1"/>
    <property type="molecule type" value="Genomic_DNA"/>
</dbReference>
<organism evidence="4 5">
    <name type="scientific">Aeromicrobium alkaliterrae</name>
    <dbReference type="NCBI Taxonomy" id="302168"/>
    <lineage>
        <taxon>Bacteria</taxon>
        <taxon>Bacillati</taxon>
        <taxon>Actinomycetota</taxon>
        <taxon>Actinomycetes</taxon>
        <taxon>Propionibacteriales</taxon>
        <taxon>Nocardioidaceae</taxon>
        <taxon>Aeromicrobium</taxon>
    </lineage>
</organism>
<proteinExistence type="predicted"/>
<evidence type="ECO:0000313" key="5">
    <source>
        <dbReference type="Proteomes" id="UP001501057"/>
    </source>
</evidence>
<dbReference type="InterPro" id="IPR036271">
    <property type="entry name" value="Tet_transcr_reg_TetR-rel_C_sf"/>
</dbReference>
<name>A0ABN2K865_9ACTN</name>
<dbReference type="SUPFAM" id="SSF48498">
    <property type="entry name" value="Tetracyclin repressor-like, C-terminal domain"/>
    <property type="match status" value="1"/>
</dbReference>